<keyword evidence="10" id="KW-0614">Plasmid</keyword>
<comment type="catalytic activity">
    <reaction evidence="7 8">
        <text>RNA(n) + a ribonucleoside 5'-triphosphate = RNA(n+1) + diphosphate</text>
        <dbReference type="Rhea" id="RHEA:21248"/>
        <dbReference type="Rhea" id="RHEA-COMP:14527"/>
        <dbReference type="Rhea" id="RHEA-COMP:17342"/>
        <dbReference type="ChEBI" id="CHEBI:33019"/>
        <dbReference type="ChEBI" id="CHEBI:61557"/>
        <dbReference type="ChEBI" id="CHEBI:140395"/>
        <dbReference type="EC" id="2.7.7.6"/>
    </reaction>
</comment>
<comment type="similarity">
    <text evidence="1 8">Belongs to the phage and mitochondrial RNA polymerase family.</text>
</comment>
<keyword evidence="10" id="KW-0496">Mitochondrion</keyword>
<accession>A0A8F1D500</accession>
<feature type="domain" description="DNA-directed RNA polymerase C-terminal" evidence="9">
    <location>
        <begin position="484"/>
        <end position="875"/>
    </location>
</feature>
<comment type="function">
    <text evidence="8">DNA-dependent RNA polymerase catalyzes the transcription of DNA into RNA using the four ribonucleoside triphosphates as substrates.</text>
</comment>
<keyword evidence="5 8" id="KW-0548">Nucleotidyltransferase</keyword>
<reference evidence="10" key="1">
    <citation type="submission" date="2021-04" db="EMBL/GenBank/DDBJ databases">
        <title>Transfer of mitochondrial tRNA genes to linear plasmids in fungi facilitates loss of such genes from mitochondrial DNA.</title>
        <authorList>
            <person name="Nieuwenhuis M."/>
            <person name="Groeneveld J."/>
            <person name="Aanen D.K."/>
        </authorList>
    </citation>
    <scope>NUCLEOTIDE SEQUENCE</scope>
    <source>
        <plasmid evidence="10">pT123_5</plasmid>
    </source>
</reference>
<dbReference type="GO" id="GO:0001018">
    <property type="term" value="F:mitochondrial promoter sequence-specific DNA binding"/>
    <property type="evidence" value="ECO:0007669"/>
    <property type="project" value="TreeGrafter"/>
</dbReference>
<dbReference type="InterPro" id="IPR043502">
    <property type="entry name" value="DNA/RNA_pol_sf"/>
</dbReference>
<protein>
    <recommendedName>
        <fullName evidence="2 8">DNA-directed RNA polymerase</fullName>
        <ecNumber evidence="2 8">2.7.7.6</ecNumber>
    </recommendedName>
</protein>
<dbReference type="InterPro" id="IPR046950">
    <property type="entry name" value="DNA-dir_Rpol_C_phage-type"/>
</dbReference>
<proteinExistence type="inferred from homology"/>
<evidence type="ECO:0000256" key="5">
    <source>
        <dbReference type="ARBA" id="ARBA00022695"/>
    </source>
</evidence>
<keyword evidence="4 8" id="KW-0808">Transferase</keyword>
<evidence type="ECO:0000259" key="9">
    <source>
        <dbReference type="Pfam" id="PF00940"/>
    </source>
</evidence>
<gene>
    <name evidence="10" type="primary">rpo</name>
</gene>
<evidence type="ECO:0000256" key="7">
    <source>
        <dbReference type="ARBA" id="ARBA00048552"/>
    </source>
</evidence>
<keyword evidence="3 8" id="KW-0240">DNA-directed RNA polymerase</keyword>
<evidence type="ECO:0000256" key="4">
    <source>
        <dbReference type="ARBA" id="ARBA00022679"/>
    </source>
</evidence>
<name>A0A8F1D500_9AGAR</name>
<evidence type="ECO:0000313" key="10">
    <source>
        <dbReference type="EMBL" id="QWO71409.1"/>
    </source>
</evidence>
<evidence type="ECO:0000256" key="8">
    <source>
        <dbReference type="RuleBase" id="RU003805"/>
    </source>
</evidence>
<geneLocation type="mitochondrion" evidence="10"/>
<evidence type="ECO:0000256" key="3">
    <source>
        <dbReference type="ARBA" id="ARBA00022478"/>
    </source>
</evidence>
<evidence type="ECO:0000256" key="6">
    <source>
        <dbReference type="ARBA" id="ARBA00023163"/>
    </source>
</evidence>
<dbReference type="GO" id="GO:0003899">
    <property type="term" value="F:DNA-directed RNA polymerase activity"/>
    <property type="evidence" value="ECO:0007669"/>
    <property type="project" value="UniProtKB-EC"/>
</dbReference>
<dbReference type="Pfam" id="PF00940">
    <property type="entry name" value="RNA_pol"/>
    <property type="match status" value="1"/>
</dbReference>
<dbReference type="PROSITE" id="PS00900">
    <property type="entry name" value="RNA_POL_PHAGE_1"/>
    <property type="match status" value="1"/>
</dbReference>
<dbReference type="AlphaFoldDB" id="A0A8F1D500"/>
<sequence length="925" mass="106864">MEEDRLSSNNNCNDNSVTPIYKIINEITTNPMFVKITQILKSSVDNHTGIPLNNRDKQLQIEETLRFFWNQELNSLFEGKKSLFSNYVGINILMSSISKLDKVLNLFKQDKRYLMNKTYRNHIILSQNGVIVSIVLSNIIPHMMKNKLNHNTATVFKRIGKELHSNFLQNEWSIYTNTNKKKSLKTVEDVEDTVEDLFYSIQINNNNYKIENGLSKIEFYDILNDILGIISSDDYFKLGCDLSEIISENCDLFKFINIPKEDNTVQRVIVPGKKLEDQIIKLLSVDLEKLVMVCEPCKWNVSIDERKKFKIINFGGYLLNSINKNQFINESYKNNAKTTLDDLKIIDCINYLGSVPYTINTQLLNHVLNLVNANDSGVYSNDKINEIIKLNMHPNTMNIYNLTLSKKSGDISDIQAHNSQFYSDKSVITYALIFSDWIQSSKENSIYFNYFIDWRGRLYTDTNYLSVQGGNLARSLILFKHGKILNERGLEHLKIFTANCYGLDKLSYNKRLDWTNNNWSKILSVPDISNFHSLSMDLKTKEFYDFVMKAEEPWLFLSCCIELKNYDLDPNKYVSRLPVYLDATCSGLQHLSTMINDTNLAKHVNIKRSNKDDMPMDVYSHMISYVQTKIQEYIKKDNSLAILNNINITRSFIKPGIMTISYGSTSRGIAEQLKINNFKQLNLVKGKKLTYLLKDKELNKTEYEIHLTAKQIFVLGKAIHSVLYEVFPNLTILVKYLKDMNKLLKYLKLPTIWLSPAGLIIEQNYAPLIKRKIETSILGKRKTISIAEMDKNLTDLRKQNNSIVPNVVHSFDASNIALLVENITSNFTSNKMNLITIHDCFATNANDVDEMILKVKLSFIALYADKSFIDSYHKFILDFIKKTGFLVEESYVITDNTRLLIPKVPSFSINNNLRFNILSSQYFIN</sequence>
<dbReference type="InterPro" id="IPR002092">
    <property type="entry name" value="DNA-dir_Rpol_phage-type"/>
</dbReference>
<dbReference type="GO" id="GO:0034245">
    <property type="term" value="C:mitochondrial DNA-directed RNA polymerase complex"/>
    <property type="evidence" value="ECO:0007669"/>
    <property type="project" value="TreeGrafter"/>
</dbReference>
<dbReference type="PANTHER" id="PTHR10102">
    <property type="entry name" value="DNA-DIRECTED RNA POLYMERASE, MITOCHONDRIAL"/>
    <property type="match status" value="1"/>
</dbReference>
<dbReference type="EMBL" id="MW874140">
    <property type="protein sequence ID" value="QWO71409.1"/>
    <property type="molecule type" value="Genomic_DNA"/>
</dbReference>
<dbReference type="PROSITE" id="PS00489">
    <property type="entry name" value="RNA_POL_PHAGE_2"/>
    <property type="match status" value="1"/>
</dbReference>
<dbReference type="GO" id="GO:0006390">
    <property type="term" value="P:mitochondrial transcription"/>
    <property type="evidence" value="ECO:0007669"/>
    <property type="project" value="TreeGrafter"/>
</dbReference>
<dbReference type="PANTHER" id="PTHR10102:SF0">
    <property type="entry name" value="DNA-DIRECTED RNA POLYMERASE, MITOCHONDRIAL"/>
    <property type="match status" value="1"/>
</dbReference>
<evidence type="ECO:0000256" key="2">
    <source>
        <dbReference type="ARBA" id="ARBA00012418"/>
    </source>
</evidence>
<dbReference type="Gene3D" id="1.10.150.20">
    <property type="entry name" value="5' to 3' exonuclease, C-terminal subdomain"/>
    <property type="match status" value="1"/>
</dbReference>
<dbReference type="Gene3D" id="1.10.287.280">
    <property type="match status" value="1"/>
</dbReference>
<geneLocation type="plasmid" evidence="10">
    <name>pT123_5</name>
</geneLocation>
<evidence type="ECO:0000256" key="1">
    <source>
        <dbReference type="ARBA" id="ARBA00009493"/>
    </source>
</evidence>
<organism evidence="10">
    <name type="scientific">Termitomyces sp. T123</name>
    <dbReference type="NCBI Taxonomy" id="2846913"/>
    <lineage>
        <taxon>Eukaryota</taxon>
        <taxon>Fungi</taxon>
        <taxon>Dikarya</taxon>
        <taxon>Basidiomycota</taxon>
        <taxon>Agaricomycotina</taxon>
        <taxon>Agaricomycetes</taxon>
        <taxon>Agaricomycetidae</taxon>
        <taxon>Agaricales</taxon>
        <taxon>Tricholomatineae</taxon>
        <taxon>Lyophyllaceae</taxon>
        <taxon>Termitomyces</taxon>
    </lineage>
</organism>
<keyword evidence="6 8" id="KW-0804">Transcription</keyword>
<dbReference type="EC" id="2.7.7.6" evidence="2 8"/>
<dbReference type="SUPFAM" id="SSF56672">
    <property type="entry name" value="DNA/RNA polymerases"/>
    <property type="match status" value="1"/>
</dbReference>